<dbReference type="InterPro" id="IPR006311">
    <property type="entry name" value="TAT_signal"/>
</dbReference>
<evidence type="ECO:0000313" key="2">
    <source>
        <dbReference type="Proteomes" id="UP000241085"/>
    </source>
</evidence>
<dbReference type="AlphaFoldDB" id="A0A2T4UTR7"/>
<name>A0A2T4UTR7_9MICO</name>
<reference evidence="1 2" key="1">
    <citation type="submission" date="2018-03" db="EMBL/GenBank/DDBJ databases">
        <title>Bacteriophage NCPPB3778 and a type I-E CRISPR drive the evolution of the US Biological Select Agent, Rathayibacter toxicus.</title>
        <authorList>
            <person name="Davis E.W.II."/>
            <person name="Tabima J.F."/>
            <person name="Weisberg A.J."/>
            <person name="Dantas Lopes L."/>
            <person name="Wiseman M.S."/>
            <person name="Wiseman M.S."/>
            <person name="Pupko T."/>
            <person name="Belcher M.S."/>
            <person name="Sechler A.J."/>
            <person name="Tancos M.A."/>
            <person name="Schroeder B.K."/>
            <person name="Murray T.D."/>
            <person name="Luster D.G."/>
            <person name="Schneider W.L."/>
            <person name="Rogers E."/>
            <person name="Andreote F.D."/>
            <person name="Grunwald N.J."/>
            <person name="Putnam M.L."/>
            <person name="Chang J.H."/>
        </authorList>
    </citation>
    <scope>NUCLEOTIDE SEQUENCE [LARGE SCALE GENOMIC DNA]</scope>
    <source>
        <strain evidence="1 2">DSM 15933</strain>
    </source>
</reference>
<dbReference type="EMBL" id="PZPL01000001">
    <property type="protein sequence ID" value="PTL72928.1"/>
    <property type="molecule type" value="Genomic_DNA"/>
</dbReference>
<keyword evidence="2" id="KW-1185">Reference proteome</keyword>
<gene>
    <name evidence="1" type="ORF">C1I63_08750</name>
</gene>
<protein>
    <submittedName>
        <fullName evidence="1">Uncharacterized protein</fullName>
    </submittedName>
</protein>
<accession>A0A2T4UTR7</accession>
<comment type="caution">
    <text evidence="1">The sequence shown here is derived from an EMBL/GenBank/DDBJ whole genome shotgun (WGS) entry which is preliminary data.</text>
</comment>
<sequence>MTENTPGSLPRRTVVAGAAWTVPVVATAIGAPLAAASDTTPPVDTSNFDRYIVWANTNVGAVGGGQTPIVDALIRTAGPTAGTQSYAVVRIPAQYLDIGYVNANFLTPGHTNGWNYVTSYIDGGYAVYQFSNPTVPVPADSDSVFRWTYRLASNPGLVGTSYTVDVLSQVSPGDRNPGNNVWVASPAVAYVQP</sequence>
<dbReference type="Proteomes" id="UP000241085">
    <property type="component" value="Unassembled WGS sequence"/>
</dbReference>
<dbReference type="PROSITE" id="PS51318">
    <property type="entry name" value="TAT"/>
    <property type="match status" value="1"/>
</dbReference>
<organism evidence="1 2">
    <name type="scientific">Rathayibacter caricis DSM 15933</name>
    <dbReference type="NCBI Taxonomy" id="1328867"/>
    <lineage>
        <taxon>Bacteria</taxon>
        <taxon>Bacillati</taxon>
        <taxon>Actinomycetota</taxon>
        <taxon>Actinomycetes</taxon>
        <taxon>Micrococcales</taxon>
        <taxon>Microbacteriaceae</taxon>
        <taxon>Rathayibacter</taxon>
    </lineage>
</organism>
<proteinExistence type="predicted"/>
<dbReference type="RefSeq" id="WP_107574541.1">
    <property type="nucleotide sequence ID" value="NZ_PZPL01000001.1"/>
</dbReference>
<evidence type="ECO:0000313" key="1">
    <source>
        <dbReference type="EMBL" id="PTL72928.1"/>
    </source>
</evidence>